<dbReference type="InterPro" id="IPR011010">
    <property type="entry name" value="DNA_brk_join_enz"/>
</dbReference>
<dbReference type="Gene3D" id="1.10.443.10">
    <property type="entry name" value="Intergrase catalytic core"/>
    <property type="match status" value="1"/>
</dbReference>
<dbReference type="EMBL" id="CP054706">
    <property type="protein sequence ID" value="QQK80066.1"/>
    <property type="molecule type" value="Genomic_DNA"/>
</dbReference>
<dbReference type="GO" id="GO:0003677">
    <property type="term" value="F:DNA binding"/>
    <property type="evidence" value="ECO:0007669"/>
    <property type="project" value="UniProtKB-KW"/>
</dbReference>
<dbReference type="InterPro" id="IPR013762">
    <property type="entry name" value="Integrase-like_cat_sf"/>
</dbReference>
<organism evidence="5 6">
    <name type="scientific">Salicibibacter cibi</name>
    <dbReference type="NCBI Taxonomy" id="2743001"/>
    <lineage>
        <taxon>Bacteria</taxon>
        <taxon>Bacillati</taxon>
        <taxon>Bacillota</taxon>
        <taxon>Bacilli</taxon>
        <taxon>Bacillales</taxon>
        <taxon>Bacillaceae</taxon>
        <taxon>Salicibibacter</taxon>
    </lineage>
</organism>
<protein>
    <submittedName>
        <fullName evidence="5">Tyrosine-type recombinase/integrase</fullName>
    </submittedName>
</protein>
<name>A0A7T6ZBN8_9BACI</name>
<dbReference type="KEGG" id="scib:HUG20_09315"/>
<dbReference type="InterPro" id="IPR050090">
    <property type="entry name" value="Tyrosine_recombinase_XerCD"/>
</dbReference>
<evidence type="ECO:0000256" key="1">
    <source>
        <dbReference type="ARBA" id="ARBA00008857"/>
    </source>
</evidence>
<sequence length="204" mass="23698">MAIDFMTGIQGPKADQKLPVYMTLAQLQQFFSYLESDTDTFALRNETMFKLLATTGMRRQELVDLTWQQLDLEANTLRVIGKRRKERILPLHAIVVPLLHTYHASLPKERVYASEPIFLSYRHTKMKPHGLHNVFKRLLASAGLPPERFTLHHLRHTFATLLLDEDVDLKTLQEFLGHESLSTTGMYTHINMKKKREVMAAWKL</sequence>
<evidence type="ECO:0000313" key="6">
    <source>
        <dbReference type="Proteomes" id="UP000595349"/>
    </source>
</evidence>
<keyword evidence="3" id="KW-0233">DNA recombination</keyword>
<dbReference type="PANTHER" id="PTHR30349:SF41">
    <property type="entry name" value="INTEGRASE_RECOMBINASE PROTEIN MJ0367-RELATED"/>
    <property type="match status" value="1"/>
</dbReference>
<proteinExistence type="inferred from homology"/>
<dbReference type="InterPro" id="IPR002104">
    <property type="entry name" value="Integrase_catalytic"/>
</dbReference>
<dbReference type="SUPFAM" id="SSF56349">
    <property type="entry name" value="DNA breaking-rejoining enzymes"/>
    <property type="match status" value="1"/>
</dbReference>
<evidence type="ECO:0000256" key="3">
    <source>
        <dbReference type="ARBA" id="ARBA00023172"/>
    </source>
</evidence>
<keyword evidence="2" id="KW-0238">DNA-binding</keyword>
<dbReference type="PANTHER" id="PTHR30349">
    <property type="entry name" value="PHAGE INTEGRASE-RELATED"/>
    <property type="match status" value="1"/>
</dbReference>
<keyword evidence="6" id="KW-1185">Reference proteome</keyword>
<dbReference type="AlphaFoldDB" id="A0A7T6ZBN8"/>
<dbReference type="GO" id="GO:0015074">
    <property type="term" value="P:DNA integration"/>
    <property type="evidence" value="ECO:0007669"/>
    <property type="project" value="InterPro"/>
</dbReference>
<dbReference type="Proteomes" id="UP000595349">
    <property type="component" value="Chromosome"/>
</dbReference>
<accession>A0A7T6ZBN8</accession>
<dbReference type="PROSITE" id="PS51898">
    <property type="entry name" value="TYR_RECOMBINASE"/>
    <property type="match status" value="1"/>
</dbReference>
<evidence type="ECO:0000259" key="4">
    <source>
        <dbReference type="PROSITE" id="PS51898"/>
    </source>
</evidence>
<reference evidence="5 6" key="1">
    <citation type="submission" date="2020-06" db="EMBL/GenBank/DDBJ databases">
        <title>Genomic analysis of Salicibibacter sp. NKC21-4.</title>
        <authorList>
            <person name="Oh Y.J."/>
        </authorList>
    </citation>
    <scope>NUCLEOTIDE SEQUENCE [LARGE SCALE GENOMIC DNA]</scope>
    <source>
        <strain evidence="5 6">NKC21-4</strain>
    </source>
</reference>
<comment type="similarity">
    <text evidence="1">Belongs to the 'phage' integrase family.</text>
</comment>
<dbReference type="GO" id="GO:0006310">
    <property type="term" value="P:DNA recombination"/>
    <property type="evidence" value="ECO:0007669"/>
    <property type="project" value="UniProtKB-KW"/>
</dbReference>
<evidence type="ECO:0000256" key="2">
    <source>
        <dbReference type="ARBA" id="ARBA00023125"/>
    </source>
</evidence>
<feature type="domain" description="Tyr recombinase" evidence="4">
    <location>
        <begin position="17"/>
        <end position="200"/>
    </location>
</feature>
<dbReference type="Pfam" id="PF00589">
    <property type="entry name" value="Phage_integrase"/>
    <property type="match status" value="1"/>
</dbReference>
<evidence type="ECO:0000313" key="5">
    <source>
        <dbReference type="EMBL" id="QQK80066.1"/>
    </source>
</evidence>
<gene>
    <name evidence="5" type="ORF">HUG20_09315</name>
</gene>